<keyword evidence="3" id="KW-1185">Reference proteome</keyword>
<dbReference type="Pfam" id="PF03009">
    <property type="entry name" value="GDPD"/>
    <property type="match status" value="1"/>
</dbReference>
<dbReference type="RefSeq" id="WP_188496858.1">
    <property type="nucleotide sequence ID" value="NZ_BMFV01000009.1"/>
</dbReference>
<accession>A0A8J3EL86</accession>
<proteinExistence type="predicted"/>
<dbReference type="InterPro" id="IPR017946">
    <property type="entry name" value="PLC-like_Pdiesterase_TIM-brl"/>
</dbReference>
<dbReference type="AlphaFoldDB" id="A0A8J3EL86"/>
<name>A0A8J3EL86_9BACL</name>
<dbReference type="GO" id="GO:0008081">
    <property type="term" value="F:phosphoric diester hydrolase activity"/>
    <property type="evidence" value="ECO:0007669"/>
    <property type="project" value="InterPro"/>
</dbReference>
<comment type="caution">
    <text evidence="2">The sequence shown here is derived from an EMBL/GenBank/DDBJ whole genome shotgun (WGS) entry which is preliminary data.</text>
</comment>
<evidence type="ECO:0000313" key="3">
    <source>
        <dbReference type="Proteomes" id="UP000656813"/>
    </source>
</evidence>
<dbReference type="InterPro" id="IPR030395">
    <property type="entry name" value="GP_PDE_dom"/>
</dbReference>
<dbReference type="GO" id="GO:0006629">
    <property type="term" value="P:lipid metabolic process"/>
    <property type="evidence" value="ECO:0007669"/>
    <property type="project" value="InterPro"/>
</dbReference>
<gene>
    <name evidence="2" type="primary">glpQ</name>
    <name evidence="2" type="ORF">GCM10007096_15790</name>
</gene>
<dbReference type="PROSITE" id="PS51704">
    <property type="entry name" value="GP_PDE"/>
    <property type="match status" value="1"/>
</dbReference>
<reference evidence="2" key="1">
    <citation type="journal article" date="2014" name="Int. J. Syst. Evol. Microbiol.">
        <title>Complete genome sequence of Corynebacterium casei LMG S-19264T (=DSM 44701T), isolated from a smear-ripened cheese.</title>
        <authorList>
            <consortium name="US DOE Joint Genome Institute (JGI-PGF)"/>
            <person name="Walter F."/>
            <person name="Albersmeier A."/>
            <person name="Kalinowski J."/>
            <person name="Ruckert C."/>
        </authorList>
    </citation>
    <scope>NUCLEOTIDE SEQUENCE</scope>
    <source>
        <strain evidence="2">CGMCC 1.12777</strain>
    </source>
</reference>
<dbReference type="SUPFAM" id="SSF51695">
    <property type="entry name" value="PLC-like phosphodiesterases"/>
    <property type="match status" value="1"/>
</dbReference>
<feature type="domain" description="GP-PDE" evidence="1">
    <location>
        <begin position="3"/>
        <end position="231"/>
    </location>
</feature>
<dbReference type="PANTHER" id="PTHR46211:SF14">
    <property type="entry name" value="GLYCEROPHOSPHODIESTER PHOSPHODIESTERASE"/>
    <property type="match status" value="1"/>
</dbReference>
<reference evidence="2" key="2">
    <citation type="submission" date="2020-09" db="EMBL/GenBank/DDBJ databases">
        <authorList>
            <person name="Sun Q."/>
            <person name="Zhou Y."/>
        </authorList>
    </citation>
    <scope>NUCLEOTIDE SEQUENCE</scope>
    <source>
        <strain evidence="2">CGMCC 1.12777</strain>
    </source>
</reference>
<sequence length="236" mass="26603">MKIKGVAHRGYPVKYPENTLSSYQAAVDLGFEILELDAHLTKDGVPVLMHDPKLDRTTNGTGQIKDYTLKELKQLQVGEYETIPTLEEALQAMKGKIKVNVEIKQKGNLYPGIESIVLETIKKADMMDQVYASSFDHYAMMRLRKLSPDIDISLILSGATPPSLPLMKEIRAKYIAFGVGYITDEVVEDCERHEVTPVAWTVNSEAQIRSMLQYPSVLCTTDQCERFKAIYEEVRG</sequence>
<dbReference type="Gene3D" id="3.20.20.190">
    <property type="entry name" value="Phosphatidylinositol (PI) phosphodiesterase"/>
    <property type="match status" value="1"/>
</dbReference>
<evidence type="ECO:0000259" key="1">
    <source>
        <dbReference type="PROSITE" id="PS51704"/>
    </source>
</evidence>
<protein>
    <submittedName>
        <fullName evidence="2">Glycerophosphoryl diester phosphodiesterase</fullName>
    </submittedName>
</protein>
<dbReference type="EMBL" id="BMFV01000009">
    <property type="protein sequence ID" value="GGH80013.1"/>
    <property type="molecule type" value="Genomic_DNA"/>
</dbReference>
<dbReference type="PANTHER" id="PTHR46211">
    <property type="entry name" value="GLYCEROPHOSPHORYL DIESTER PHOSPHODIESTERASE"/>
    <property type="match status" value="1"/>
</dbReference>
<dbReference type="Proteomes" id="UP000656813">
    <property type="component" value="Unassembled WGS sequence"/>
</dbReference>
<evidence type="ECO:0000313" key="2">
    <source>
        <dbReference type="EMBL" id="GGH80013.1"/>
    </source>
</evidence>
<organism evidence="2 3">
    <name type="scientific">Pullulanibacillus pueri</name>
    <dbReference type="NCBI Taxonomy" id="1437324"/>
    <lineage>
        <taxon>Bacteria</taxon>
        <taxon>Bacillati</taxon>
        <taxon>Bacillota</taxon>
        <taxon>Bacilli</taxon>
        <taxon>Bacillales</taxon>
        <taxon>Sporolactobacillaceae</taxon>
        <taxon>Pullulanibacillus</taxon>
    </lineage>
</organism>